<feature type="transmembrane region" description="Helical" evidence="1">
    <location>
        <begin position="82"/>
        <end position="101"/>
    </location>
</feature>
<protein>
    <recommendedName>
        <fullName evidence="4">DNA gyrase subunit B</fullName>
    </recommendedName>
</protein>
<keyword evidence="3" id="KW-1185">Reference proteome</keyword>
<feature type="transmembrane region" description="Helical" evidence="1">
    <location>
        <begin position="5"/>
        <end position="23"/>
    </location>
</feature>
<sequence>MLKAIINTLLSICLLAYPVLVYLGLSQGYSQQIMWLLLALLIIRAALSLRIQVLGGWLLPTSVAGVILVASALVSAQPQRLQWYPVIVNLVMAAAFAYTLVHKPSMIERFARLREPQLSDQGVRYTYRVTQIWSVFFVLNAALATYTVLLEDMVLWTVYNGLVAYIAMGILGGGEFAYRMWLKSNGQLK</sequence>
<evidence type="ECO:0000313" key="2">
    <source>
        <dbReference type="EMBL" id="KJZ00544.1"/>
    </source>
</evidence>
<organism evidence="2 3">
    <name type="scientific">Pseudoalteromonas ruthenica</name>
    <dbReference type="NCBI Taxonomy" id="151081"/>
    <lineage>
        <taxon>Bacteria</taxon>
        <taxon>Pseudomonadati</taxon>
        <taxon>Pseudomonadota</taxon>
        <taxon>Gammaproteobacteria</taxon>
        <taxon>Alteromonadales</taxon>
        <taxon>Pseudoalteromonadaceae</taxon>
        <taxon>Pseudoalteromonas</taxon>
    </lineage>
</organism>
<evidence type="ECO:0000256" key="1">
    <source>
        <dbReference type="SAM" id="Phobius"/>
    </source>
</evidence>
<keyword evidence="1" id="KW-0472">Membrane</keyword>
<dbReference type="RefSeq" id="WP_045979918.1">
    <property type="nucleotide sequence ID" value="NZ_JXXY01000015.1"/>
</dbReference>
<accession>A0A0F4PZS1</accession>
<dbReference type="OrthoDB" id="8537043at2"/>
<reference evidence="2 3" key="1">
    <citation type="journal article" date="2015" name="BMC Genomics">
        <title>Genome mining reveals unlocked bioactive potential of marine Gram-negative bacteria.</title>
        <authorList>
            <person name="Machado H."/>
            <person name="Sonnenschein E.C."/>
            <person name="Melchiorsen J."/>
            <person name="Gram L."/>
        </authorList>
    </citation>
    <scope>NUCLEOTIDE SEQUENCE [LARGE SCALE GENOMIC DNA]</scope>
    <source>
        <strain evidence="2 3">S3137</strain>
    </source>
</reference>
<feature type="transmembrane region" description="Helical" evidence="1">
    <location>
        <begin position="162"/>
        <end position="182"/>
    </location>
</feature>
<dbReference type="EMBL" id="JXXZ01000006">
    <property type="protein sequence ID" value="KJZ00544.1"/>
    <property type="molecule type" value="Genomic_DNA"/>
</dbReference>
<dbReference type="GeneID" id="58228360"/>
<feature type="transmembrane region" description="Helical" evidence="1">
    <location>
        <begin position="54"/>
        <end position="76"/>
    </location>
</feature>
<proteinExistence type="predicted"/>
<evidence type="ECO:0000313" key="3">
    <source>
        <dbReference type="Proteomes" id="UP000033664"/>
    </source>
</evidence>
<dbReference type="eggNOG" id="COG4648">
    <property type="taxonomic scope" value="Bacteria"/>
</dbReference>
<evidence type="ECO:0008006" key="4">
    <source>
        <dbReference type="Google" id="ProtNLM"/>
    </source>
</evidence>
<dbReference type="PATRIC" id="fig|151081.8.peg.2709"/>
<gene>
    <name evidence="2" type="ORF">TW72_07650</name>
</gene>
<dbReference type="Proteomes" id="UP000033664">
    <property type="component" value="Unassembled WGS sequence"/>
</dbReference>
<feature type="transmembrane region" description="Helical" evidence="1">
    <location>
        <begin position="132"/>
        <end position="150"/>
    </location>
</feature>
<keyword evidence="1" id="KW-0812">Transmembrane</keyword>
<comment type="caution">
    <text evidence="2">The sequence shown here is derived from an EMBL/GenBank/DDBJ whole genome shotgun (WGS) entry which is preliminary data.</text>
</comment>
<feature type="transmembrane region" description="Helical" evidence="1">
    <location>
        <begin position="29"/>
        <end position="47"/>
    </location>
</feature>
<dbReference type="AlphaFoldDB" id="A0A0F4PZS1"/>
<name>A0A0F4PZS1_9GAMM</name>
<keyword evidence="1" id="KW-1133">Transmembrane helix</keyword>